<evidence type="ECO:0000256" key="4">
    <source>
        <dbReference type="ARBA" id="ARBA00022723"/>
    </source>
</evidence>
<dbReference type="PANTHER" id="PTHR11649">
    <property type="entry name" value="MSS1/TRME-RELATED GTP-BINDING PROTEIN"/>
    <property type="match status" value="1"/>
</dbReference>
<evidence type="ECO:0000256" key="2">
    <source>
        <dbReference type="ARBA" id="ARBA00009638"/>
    </source>
</evidence>
<keyword evidence="8 10" id="KW-0717">Septation</keyword>
<keyword evidence="4" id="KW-0479">Metal-binding</keyword>
<dbReference type="InterPro" id="IPR027417">
    <property type="entry name" value="P-loop_NTPase"/>
</dbReference>
<accession>A0A4D6XUX5</accession>
<evidence type="ECO:0000256" key="1">
    <source>
        <dbReference type="ARBA" id="ARBA00001946"/>
    </source>
</evidence>
<comment type="cofactor">
    <cofactor evidence="1">
        <name>Mg(2+)</name>
        <dbReference type="ChEBI" id="CHEBI:18420"/>
    </cofactor>
</comment>
<evidence type="ECO:0000256" key="6">
    <source>
        <dbReference type="ARBA" id="ARBA00022842"/>
    </source>
</evidence>
<dbReference type="Gene3D" id="3.40.50.300">
    <property type="entry name" value="P-loop containing nucleotide triphosphate hydrolases"/>
    <property type="match status" value="1"/>
</dbReference>
<reference evidence="12 13" key="1">
    <citation type="submission" date="2018-12" db="EMBL/GenBank/DDBJ databases">
        <authorList>
            <person name="Chong R.A."/>
        </authorList>
    </citation>
    <scope>NUCLEOTIDE SEQUENCE [LARGE SCALE GENOMIC DNA]</scope>
    <source>
        <strain evidence="12 13">Bca</strain>
    </source>
</reference>
<gene>
    <name evidence="10" type="primary">engB</name>
    <name evidence="12" type="ORF">D9V67_02220</name>
</gene>
<keyword evidence="6" id="KW-0460">Magnesium</keyword>
<sequence>MKLLNYKQTKFFKSYSKIHHIEIQDGFEIAFIGYSNSGKSSSINSLTCQKKLARFSKTPGRTQLINFFEVVSDFRIVDLPGYGYAKAPILVREKWEKIVYNYLEKREQLKGLVLLMDIRYPLKKLDYKIIDIAIRNNISILVLLTKCDKIKVHQQKIQLQIVYKKLCSLLDNFQIELFSSTKKIGIKKLELKLNYWYNQNVMN</sequence>
<dbReference type="InterPro" id="IPR030393">
    <property type="entry name" value="G_ENGB_dom"/>
</dbReference>
<keyword evidence="9 10" id="KW-0131">Cell cycle</keyword>
<comment type="function">
    <text evidence="10">Necessary for normal cell division and for the maintenance of normal septation.</text>
</comment>
<evidence type="ECO:0000256" key="9">
    <source>
        <dbReference type="ARBA" id="ARBA00023306"/>
    </source>
</evidence>
<feature type="domain" description="EngB-type G" evidence="11">
    <location>
        <begin position="25"/>
        <end position="199"/>
    </location>
</feature>
<dbReference type="GO" id="GO:0005525">
    <property type="term" value="F:GTP binding"/>
    <property type="evidence" value="ECO:0007669"/>
    <property type="project" value="UniProtKB-UniRule"/>
</dbReference>
<dbReference type="PANTHER" id="PTHR11649:SF13">
    <property type="entry name" value="ENGB-TYPE G DOMAIN-CONTAINING PROTEIN"/>
    <property type="match status" value="1"/>
</dbReference>
<dbReference type="GO" id="GO:0000917">
    <property type="term" value="P:division septum assembly"/>
    <property type="evidence" value="ECO:0007669"/>
    <property type="project" value="UniProtKB-KW"/>
</dbReference>
<comment type="similarity">
    <text evidence="2 10">Belongs to the TRAFAC class TrmE-Era-EngA-EngB-Septin-like GTPase superfamily. EngB GTPase family.</text>
</comment>
<proteinExistence type="inferred from homology"/>
<dbReference type="FunFam" id="3.40.50.300:FF:000098">
    <property type="entry name" value="Probable GTP-binding protein EngB"/>
    <property type="match status" value="1"/>
</dbReference>
<evidence type="ECO:0000259" key="11">
    <source>
        <dbReference type="PROSITE" id="PS51706"/>
    </source>
</evidence>
<evidence type="ECO:0000313" key="12">
    <source>
        <dbReference type="EMBL" id="QCI20563.1"/>
    </source>
</evidence>
<dbReference type="InterPro" id="IPR019987">
    <property type="entry name" value="GTP-bd_ribosome_bio_YsxC"/>
</dbReference>
<organism evidence="12 13">
    <name type="scientific">Buchnera aphidicola</name>
    <name type="common">Brachycaudus cardui</name>
    <dbReference type="NCBI Taxonomy" id="557993"/>
    <lineage>
        <taxon>Bacteria</taxon>
        <taxon>Pseudomonadati</taxon>
        <taxon>Pseudomonadota</taxon>
        <taxon>Gammaproteobacteria</taxon>
        <taxon>Enterobacterales</taxon>
        <taxon>Erwiniaceae</taxon>
        <taxon>Buchnera</taxon>
    </lineage>
</organism>
<protein>
    <recommendedName>
        <fullName evidence="10">Probable GTP-binding protein EngB</fullName>
    </recommendedName>
</protein>
<dbReference type="RefSeq" id="WP_158359704.1">
    <property type="nucleotide sequence ID" value="NZ_CP034879.1"/>
</dbReference>
<evidence type="ECO:0000256" key="5">
    <source>
        <dbReference type="ARBA" id="ARBA00022741"/>
    </source>
</evidence>
<dbReference type="Pfam" id="PF01926">
    <property type="entry name" value="MMR_HSR1"/>
    <property type="match status" value="1"/>
</dbReference>
<evidence type="ECO:0000256" key="8">
    <source>
        <dbReference type="ARBA" id="ARBA00023210"/>
    </source>
</evidence>
<dbReference type="SUPFAM" id="SSF52540">
    <property type="entry name" value="P-loop containing nucleoside triphosphate hydrolases"/>
    <property type="match status" value="1"/>
</dbReference>
<dbReference type="CDD" id="cd01876">
    <property type="entry name" value="YihA_EngB"/>
    <property type="match status" value="1"/>
</dbReference>
<keyword evidence="7 10" id="KW-0342">GTP-binding</keyword>
<evidence type="ECO:0000313" key="13">
    <source>
        <dbReference type="Proteomes" id="UP000298594"/>
    </source>
</evidence>
<dbReference type="GO" id="GO:0046872">
    <property type="term" value="F:metal ion binding"/>
    <property type="evidence" value="ECO:0007669"/>
    <property type="project" value="UniProtKB-KW"/>
</dbReference>
<evidence type="ECO:0000256" key="10">
    <source>
        <dbReference type="HAMAP-Rule" id="MF_00321"/>
    </source>
</evidence>
<dbReference type="Proteomes" id="UP000298594">
    <property type="component" value="Chromosome"/>
</dbReference>
<name>A0A4D6XUX5_9GAMM</name>
<evidence type="ECO:0000256" key="3">
    <source>
        <dbReference type="ARBA" id="ARBA00022618"/>
    </source>
</evidence>
<dbReference type="NCBIfam" id="TIGR03598">
    <property type="entry name" value="GTPase_YsxC"/>
    <property type="match status" value="1"/>
</dbReference>
<dbReference type="EMBL" id="CP034879">
    <property type="protein sequence ID" value="QCI20563.1"/>
    <property type="molecule type" value="Genomic_DNA"/>
</dbReference>
<keyword evidence="5 10" id="KW-0547">Nucleotide-binding</keyword>
<evidence type="ECO:0000256" key="7">
    <source>
        <dbReference type="ARBA" id="ARBA00023134"/>
    </source>
</evidence>
<dbReference type="HAMAP" id="MF_00321">
    <property type="entry name" value="GTPase_EngB"/>
    <property type="match status" value="1"/>
</dbReference>
<reference evidence="12 13" key="2">
    <citation type="submission" date="2019-05" db="EMBL/GenBank/DDBJ databases">
        <title>Genome evolution of the obligate endosymbiont Buchnera aphidicola.</title>
        <authorList>
            <person name="Moran N.A."/>
        </authorList>
    </citation>
    <scope>NUCLEOTIDE SEQUENCE [LARGE SCALE GENOMIC DNA]</scope>
    <source>
        <strain evidence="12 13">Bca</strain>
    </source>
</reference>
<dbReference type="PROSITE" id="PS51706">
    <property type="entry name" value="G_ENGB"/>
    <property type="match status" value="1"/>
</dbReference>
<dbReference type="GO" id="GO:0005829">
    <property type="term" value="C:cytosol"/>
    <property type="evidence" value="ECO:0007669"/>
    <property type="project" value="TreeGrafter"/>
</dbReference>
<dbReference type="InterPro" id="IPR006073">
    <property type="entry name" value="GTP-bd"/>
</dbReference>
<dbReference type="OrthoDB" id="9804921at2"/>
<keyword evidence="3 10" id="KW-0132">Cell division</keyword>
<dbReference type="AlphaFoldDB" id="A0A4D6XUX5"/>